<dbReference type="Gene3D" id="1.10.1300.10">
    <property type="entry name" value="3'5'-cyclic nucleotide phosphodiesterase, catalytic domain"/>
    <property type="match status" value="1"/>
</dbReference>
<feature type="binding site" evidence="5">
    <location>
        <position position="210"/>
    </location>
    <ligand>
        <name>Zn(2+)</name>
        <dbReference type="ChEBI" id="CHEBI:29105"/>
        <label>1</label>
    </ligand>
</feature>
<feature type="binding site" evidence="5">
    <location>
        <position position="211"/>
    </location>
    <ligand>
        <name>Zn(2+)</name>
        <dbReference type="ChEBI" id="CHEBI:29105"/>
        <label>2</label>
    </ligand>
</feature>
<dbReference type="PANTHER" id="PTHR11347">
    <property type="entry name" value="CYCLIC NUCLEOTIDE PHOSPHODIESTERASE"/>
    <property type="match status" value="1"/>
</dbReference>
<dbReference type="EC" id="3.1.4.-" evidence="6"/>
<feature type="binding site" evidence="4">
    <location>
        <begin position="167"/>
        <end position="171"/>
    </location>
    <ligand>
        <name>AMP</name>
        <dbReference type="ChEBI" id="CHEBI:456215"/>
    </ligand>
</feature>
<feature type="binding site" evidence="4">
    <location>
        <position position="367"/>
    </location>
    <ligand>
        <name>AMP</name>
        <dbReference type="ChEBI" id="CHEBI:456215"/>
    </ligand>
</feature>
<dbReference type="CDD" id="cd00077">
    <property type="entry name" value="HDc"/>
    <property type="match status" value="1"/>
</dbReference>
<comment type="cofactor">
    <cofactor evidence="6">
        <name>a divalent metal cation</name>
        <dbReference type="ChEBI" id="CHEBI:60240"/>
    </cofactor>
    <text evidence="6">Binds 2 divalent metal cations per subunit. Site 1 may preferentially bind zinc ions, while site 2 has a preference for magnesium and/or manganese ions.</text>
</comment>
<evidence type="ECO:0000313" key="9">
    <source>
        <dbReference type="EMBL" id="JAC79432.1"/>
    </source>
</evidence>
<feature type="binding site" evidence="5">
    <location>
        <position position="171"/>
    </location>
    <ligand>
        <name>Zn(2+)</name>
        <dbReference type="ChEBI" id="CHEBI:29105"/>
        <label>1</label>
    </ligand>
</feature>
<gene>
    <name evidence="9" type="ORF">TSPGSL018_12731</name>
</gene>
<evidence type="ECO:0000259" key="8">
    <source>
        <dbReference type="PROSITE" id="PS51845"/>
    </source>
</evidence>
<dbReference type="SUPFAM" id="SSF109604">
    <property type="entry name" value="HD-domain/PDEase-like"/>
    <property type="match status" value="1"/>
</dbReference>
<evidence type="ECO:0000256" key="4">
    <source>
        <dbReference type="PIRSR" id="PIRSR623088-2"/>
    </source>
</evidence>
<protein>
    <recommendedName>
        <fullName evidence="6">Phosphodiesterase</fullName>
        <ecNumber evidence="6">3.1.4.-</ecNumber>
    </recommendedName>
</protein>
<feature type="binding site" evidence="5">
    <location>
        <position position="314"/>
    </location>
    <ligand>
        <name>Zn(2+)</name>
        <dbReference type="ChEBI" id="CHEBI:29105"/>
        <label>1</label>
    </ligand>
</feature>
<evidence type="ECO:0000256" key="6">
    <source>
        <dbReference type="RuleBase" id="RU363067"/>
    </source>
</evidence>
<organism evidence="9">
    <name type="scientific">Tetraselmis sp. GSL018</name>
    <dbReference type="NCBI Taxonomy" id="582737"/>
    <lineage>
        <taxon>Eukaryota</taxon>
        <taxon>Viridiplantae</taxon>
        <taxon>Chlorophyta</taxon>
        <taxon>core chlorophytes</taxon>
        <taxon>Chlorodendrophyceae</taxon>
        <taxon>Chlorodendrales</taxon>
        <taxon>Chlorodendraceae</taxon>
        <taxon>Tetraselmis</taxon>
    </lineage>
</organism>
<evidence type="ECO:0000256" key="1">
    <source>
        <dbReference type="ARBA" id="ARBA00022723"/>
    </source>
</evidence>
<dbReference type="EMBL" id="GBEZ01005928">
    <property type="protein sequence ID" value="JAC79432.1"/>
    <property type="molecule type" value="Transcribed_RNA"/>
</dbReference>
<dbReference type="PROSITE" id="PS51845">
    <property type="entry name" value="PDEASE_I_2"/>
    <property type="match status" value="1"/>
</dbReference>
<dbReference type="SMART" id="SM00471">
    <property type="entry name" value="HDc"/>
    <property type="match status" value="1"/>
</dbReference>
<feature type="binding site" evidence="4">
    <location>
        <position position="314"/>
    </location>
    <ligand>
        <name>AMP</name>
        <dbReference type="ChEBI" id="CHEBI:456215"/>
    </ligand>
</feature>
<keyword evidence="1 5" id="KW-0479">Metal-binding</keyword>
<evidence type="ECO:0000256" key="5">
    <source>
        <dbReference type="PIRSR" id="PIRSR623088-3"/>
    </source>
</evidence>
<dbReference type="InterPro" id="IPR036971">
    <property type="entry name" value="PDEase_catalytic_dom_sf"/>
</dbReference>
<evidence type="ECO:0000256" key="7">
    <source>
        <dbReference type="SAM" id="MobiDB-lite"/>
    </source>
</evidence>
<dbReference type="InterPro" id="IPR023174">
    <property type="entry name" value="PDEase_CS"/>
</dbReference>
<dbReference type="InterPro" id="IPR003607">
    <property type="entry name" value="HD/PDEase_dom"/>
</dbReference>
<evidence type="ECO:0000256" key="3">
    <source>
        <dbReference type="PIRSR" id="PIRSR623088-1"/>
    </source>
</evidence>
<dbReference type="GO" id="GO:0004114">
    <property type="term" value="F:3',5'-cyclic-nucleotide phosphodiesterase activity"/>
    <property type="evidence" value="ECO:0007669"/>
    <property type="project" value="InterPro"/>
</dbReference>
<evidence type="ECO:0000256" key="2">
    <source>
        <dbReference type="ARBA" id="ARBA00022801"/>
    </source>
</evidence>
<accession>A0A061S2M8</accession>
<feature type="binding site" evidence="5">
    <location>
        <position position="211"/>
    </location>
    <ligand>
        <name>Zn(2+)</name>
        <dbReference type="ChEBI" id="CHEBI:29105"/>
        <label>1</label>
    </ligand>
</feature>
<keyword evidence="2 6" id="KW-0378">Hydrolase</keyword>
<name>A0A061S2M8_9CHLO</name>
<sequence>MGGGQSCPTFCRSSDSVVSSSVFATTSAKDPVPVRGAIEPQSSSPSCRREDSASIVDPCSRLANSKTDSQTAISKTTTAFGVLSDSARETELGQLRFSADISTSCRTYAAPARFNAFNFSEMFANALLKFSVTVLKEPCTKLRICLTKLERFCETVNQRMPDSNPYHNALHVLDVVQLMHVQTMIEGPLHGVCCDDPVVQLSAVLAALVHDLDHPGLTNAFLRETEHPLVDKHGPDATAERMHFSTFRQLLEQPELNFLEGLSSKDLERVFRFTEAMVMATDMSKHLNFLSSPAPADGEARVQYMLQLAMKVADLSHCVRRFDVHTKFVDRLKAEFYSQGDQERSLDMPVSKGMERRECYSEVAASQVDFLKMFVLPMFDKWVDLCGSSPLVEAMRKQLLINIDAWRRLSGGSCGDRRLPCAESPCLSGRRATVAAATSAESRRLRRVRKSVSTLPEAYGRVCGPAAANASEEAAS</sequence>
<comment type="similarity">
    <text evidence="6">Belongs to the cyclic nucleotide phosphodiesterase family.</text>
</comment>
<proteinExistence type="inferred from homology"/>
<dbReference type="Pfam" id="PF00233">
    <property type="entry name" value="PDEase_I"/>
    <property type="match status" value="1"/>
</dbReference>
<reference evidence="9" key="1">
    <citation type="submission" date="2014-05" db="EMBL/GenBank/DDBJ databases">
        <title>The transcriptome of the halophilic microalga Tetraselmis sp. GSL018 isolated from the Great Salt Lake, Utah.</title>
        <authorList>
            <person name="Jinkerson R.E."/>
            <person name="D'Adamo S."/>
            <person name="Posewitz M.C."/>
        </authorList>
    </citation>
    <scope>NUCLEOTIDE SEQUENCE</scope>
    <source>
        <strain evidence="9">GSL018</strain>
    </source>
</reference>
<feature type="active site" description="Proton donor" evidence="3">
    <location>
        <position position="167"/>
    </location>
</feature>
<dbReference type="PROSITE" id="PS00126">
    <property type="entry name" value="PDEASE_I_1"/>
    <property type="match status" value="1"/>
</dbReference>
<feature type="domain" description="PDEase" evidence="8">
    <location>
        <begin position="87"/>
        <end position="413"/>
    </location>
</feature>
<dbReference type="InterPro" id="IPR002073">
    <property type="entry name" value="PDEase_catalytic_dom"/>
</dbReference>
<feature type="binding site" evidence="4">
    <location>
        <position position="211"/>
    </location>
    <ligand>
        <name>AMP</name>
        <dbReference type="ChEBI" id="CHEBI:456215"/>
    </ligand>
</feature>
<dbReference type="AlphaFoldDB" id="A0A061S2M8"/>
<dbReference type="GO" id="GO:0007165">
    <property type="term" value="P:signal transduction"/>
    <property type="evidence" value="ECO:0007669"/>
    <property type="project" value="InterPro"/>
</dbReference>
<feature type="region of interest" description="Disordered" evidence="7">
    <location>
        <begin position="25"/>
        <end position="51"/>
    </location>
</feature>
<dbReference type="PRINTS" id="PR00387">
    <property type="entry name" value="PDIESTERASE1"/>
</dbReference>
<dbReference type="InterPro" id="IPR023088">
    <property type="entry name" value="PDEase"/>
</dbReference>
<dbReference type="GO" id="GO:0046872">
    <property type="term" value="F:metal ion binding"/>
    <property type="evidence" value="ECO:0007669"/>
    <property type="project" value="UniProtKB-KW"/>
</dbReference>